<keyword evidence="10" id="KW-1003">Cell membrane</keyword>
<keyword evidence="4 10" id="KW-0813">Transport</keyword>
<dbReference type="PANTHER" id="PTHR11693">
    <property type="entry name" value="ATP SYNTHASE GAMMA CHAIN"/>
    <property type="match status" value="1"/>
</dbReference>
<dbReference type="Gene3D" id="1.10.287.80">
    <property type="entry name" value="ATP synthase, gamma subunit, helix hairpin domain"/>
    <property type="match status" value="1"/>
</dbReference>
<dbReference type="SUPFAM" id="SSF52943">
    <property type="entry name" value="ATP synthase (F1-ATPase), gamma subunit"/>
    <property type="match status" value="1"/>
</dbReference>
<keyword evidence="9 10" id="KW-0066">ATP synthesis</keyword>
<reference evidence="11" key="1">
    <citation type="submission" date="2023-09" db="EMBL/GenBank/DDBJ databases">
        <title>Genomes of two closely related lineages of the louse Polyplax serrata with different host specificities.</title>
        <authorList>
            <person name="Martinu J."/>
            <person name="Tarabai H."/>
            <person name="Stefka J."/>
            <person name="Hypsa V."/>
        </authorList>
    </citation>
    <scope>NUCLEOTIDE SEQUENCE [LARGE SCALE GENOMIC DNA]</scope>
    <source>
        <strain evidence="11">HR10_N</strain>
    </source>
</reference>
<accession>A0ABZ2GZZ7</accession>
<evidence type="ECO:0000256" key="10">
    <source>
        <dbReference type="HAMAP-Rule" id="MF_00815"/>
    </source>
</evidence>
<evidence type="ECO:0000256" key="3">
    <source>
        <dbReference type="ARBA" id="ARBA00007681"/>
    </source>
</evidence>
<dbReference type="PRINTS" id="PR00126">
    <property type="entry name" value="ATPASEGAMMA"/>
</dbReference>
<keyword evidence="8 10" id="KW-0139">CF(1)</keyword>
<evidence type="ECO:0000313" key="11">
    <source>
        <dbReference type="EMBL" id="WWR11842.1"/>
    </source>
</evidence>
<dbReference type="Proteomes" id="UP001360424">
    <property type="component" value="Chromosome"/>
</dbReference>
<evidence type="ECO:0000256" key="7">
    <source>
        <dbReference type="ARBA" id="ARBA00023136"/>
    </source>
</evidence>
<keyword evidence="5 10" id="KW-0375">Hydrogen ion transport</keyword>
<dbReference type="EMBL" id="CP135136">
    <property type="protein sequence ID" value="WWR11842.1"/>
    <property type="molecule type" value="Genomic_DNA"/>
</dbReference>
<dbReference type="InterPro" id="IPR000131">
    <property type="entry name" value="ATP_synth_F1_gsu"/>
</dbReference>
<comment type="subunit">
    <text evidence="10">F-type ATPases have 2 components, CF(1) - the catalytic core - and CF(0) - the membrane proton channel. CF(1) has five subunits: alpha(3), beta(3), gamma(1), delta(1), epsilon(1). CF(0) has three main subunits: a, b and c.</text>
</comment>
<protein>
    <recommendedName>
        <fullName evidence="10">ATP synthase gamma chain</fullName>
    </recommendedName>
    <alternativeName>
        <fullName evidence="10">ATP synthase F1 sector gamma subunit</fullName>
    </alternativeName>
    <alternativeName>
        <fullName evidence="10">F-ATPase gamma subunit</fullName>
    </alternativeName>
</protein>
<dbReference type="RefSeq" id="WP_338521288.1">
    <property type="nucleotide sequence ID" value="NZ_CP135136.1"/>
</dbReference>
<comment type="similarity">
    <text evidence="3 10">Belongs to the ATPase gamma chain family.</text>
</comment>
<organism evidence="11 12">
    <name type="scientific">Candidatus Legionella polyplacis</name>
    <dbReference type="NCBI Taxonomy" id="2005262"/>
    <lineage>
        <taxon>Bacteria</taxon>
        <taxon>Pseudomonadati</taxon>
        <taxon>Pseudomonadota</taxon>
        <taxon>Gammaproteobacteria</taxon>
        <taxon>Legionellales</taxon>
        <taxon>Legionellaceae</taxon>
        <taxon>Legionella</taxon>
    </lineage>
</organism>
<evidence type="ECO:0000256" key="1">
    <source>
        <dbReference type="ARBA" id="ARBA00003456"/>
    </source>
</evidence>
<evidence type="ECO:0000256" key="6">
    <source>
        <dbReference type="ARBA" id="ARBA00023065"/>
    </source>
</evidence>
<dbReference type="NCBIfam" id="TIGR01146">
    <property type="entry name" value="ATPsyn_F1gamma"/>
    <property type="match status" value="1"/>
</dbReference>
<sequence>MDKIKDIKDKISSIKRIQKITKTMEMVSISKMKKTKERMVNFKQYFNTINSIIINTLSTYLDYDSLFLKKEEEYLENSVGFIILTTSKGLCGGLNNSLLRSAIDRIRLWTNSNKDVFIFIVGKKGYSFFSQLGYKVITAFDYLDEYLKIEDMFGFINIVVNTFCDKKVDSIYMLYNRYVNNVSSKVCLKRILPLLNLNKNKKLYNNELWTYLYEPNSRVVLDTLLENYIYFQIYQGLIENIACEQVFRRLSMKSATDNTFNILKDIQLIFNKIRQSSITQELTEIMCGVN</sequence>
<evidence type="ECO:0000256" key="4">
    <source>
        <dbReference type="ARBA" id="ARBA00022448"/>
    </source>
</evidence>
<proteinExistence type="inferred from homology"/>
<dbReference type="HAMAP" id="MF_00815">
    <property type="entry name" value="ATP_synth_gamma_bact"/>
    <property type="match status" value="1"/>
</dbReference>
<dbReference type="PANTHER" id="PTHR11693:SF22">
    <property type="entry name" value="ATP SYNTHASE SUBUNIT GAMMA, MITOCHONDRIAL"/>
    <property type="match status" value="1"/>
</dbReference>
<evidence type="ECO:0000256" key="9">
    <source>
        <dbReference type="ARBA" id="ARBA00023310"/>
    </source>
</evidence>
<dbReference type="InterPro" id="IPR035968">
    <property type="entry name" value="ATP_synth_F1_ATPase_gsu"/>
</dbReference>
<comment type="subcellular location">
    <subcellularLocation>
        <location evidence="10">Cell membrane</location>
        <topology evidence="10">Peripheral membrane protein</topology>
    </subcellularLocation>
    <subcellularLocation>
        <location evidence="2">Membrane</location>
        <topology evidence="2">Peripheral membrane protein</topology>
    </subcellularLocation>
</comment>
<keyword evidence="7 10" id="KW-0472">Membrane</keyword>
<dbReference type="Gene3D" id="3.40.1380.10">
    <property type="match status" value="1"/>
</dbReference>
<name>A0ABZ2GZZ7_9GAMM</name>
<evidence type="ECO:0000256" key="8">
    <source>
        <dbReference type="ARBA" id="ARBA00023196"/>
    </source>
</evidence>
<keyword evidence="12" id="KW-1185">Reference proteome</keyword>
<evidence type="ECO:0000256" key="5">
    <source>
        <dbReference type="ARBA" id="ARBA00022781"/>
    </source>
</evidence>
<evidence type="ECO:0000313" key="12">
    <source>
        <dbReference type="Proteomes" id="UP001360424"/>
    </source>
</evidence>
<dbReference type="CDD" id="cd12151">
    <property type="entry name" value="F1-ATPase_gamma"/>
    <property type="match status" value="1"/>
</dbReference>
<dbReference type="Pfam" id="PF00231">
    <property type="entry name" value="ATP-synt"/>
    <property type="match status" value="1"/>
</dbReference>
<keyword evidence="6 10" id="KW-0406">Ion transport</keyword>
<gene>
    <name evidence="10 11" type="primary">atpG</name>
    <name evidence="11" type="ORF">RQL38_01590</name>
</gene>
<comment type="function">
    <text evidence="1 10">Produces ATP from ADP in the presence of a proton gradient across the membrane. The gamma chain is believed to be important in regulating ATPase activity and the flow of protons through the CF(0) complex.</text>
</comment>
<evidence type="ECO:0000256" key="2">
    <source>
        <dbReference type="ARBA" id="ARBA00004170"/>
    </source>
</evidence>